<dbReference type="GO" id="GO:0006508">
    <property type="term" value="P:proteolysis"/>
    <property type="evidence" value="ECO:0007669"/>
    <property type="project" value="UniProtKB-KW"/>
</dbReference>
<dbReference type="Pfam" id="PF01344">
    <property type="entry name" value="Kelch_1"/>
    <property type="match status" value="1"/>
</dbReference>
<sequence length="1309" mass="135576">MRRPGRTFLVVLTTIAAVVASAVTVSTVTPATASAASRPSAGAPTAGGPRGSRAVPAGCNVAQTATDGSTPLARCYAVGRAGDQGALAQRTAGPIPGSLGPAEIKSAYALPDGGDGRTVAIVDAFGYENAESDLAVFRAHYGLPACTTENGCFRKVDQRGGTDYPQEDPDWSIETALDLDAVSSACPDCHILLVQADSNSSPSLGQAVDTAASLGAVAISNSYGIDGELPFETYYDHYYDHPGIAVTVSSGDSGNVQSYPSTSPNVISVGGTTLTRDASTTRGWHEAAWADGGSGCSLYEPRPDYQSDLDTGCPDTRATADVSAVADPDTGLAVYNTLGQDGWAQYGGTSLSAPLVAAMYALAGTPVPGSNPATYVYRHGSSLNDVTEGADGSCGDVRCTAGAGWDGPTGVGTPNGVSALTLGSPGWVSGSVRTRNQALDGATVTFTDKTGYRTRAVVDKSGNYRVAVAAGTYRVVASKFGYADATLDQVSVSAGATVSRNFALTAVARRTVSGTVTDGSGQGWPMYAKISIDGYPDGAVHTDPFTGRYSVELPVGTTYKLHVQAADLPGYRTADSSVAVGNGKGALVRDVALGVDESSCTAAGYGRAFQGAGTGFEGWSQAQDGWQVTDDAGSGKTWTFDDPGSKGNLTGAAGQFAIVDNWSFPVDRNDTSLVSPAADLSELSQPTIGFDTYYYDYGFGEQDGVVDLSLDGGATWQNVWRAPDAFVRGHVDVPIPQAAHKSDVRVRFRFSGEADNYWELDDVYVGNRSCEATPGGLVAGFVRDHNTGAALTGAQVAGGTTPAVSHATTDDSQLDDGYYSLFAPTGNAALSATGRQYAEAKQTARIAAHRTTRLDWSLEAGRVTVTPSTVSVNAGKGPIGPRTITLTNHGTKPAQVSLVEQDRGFTATDGHHRTTAPGAPLRREKVDASPLSFAKGKQNGHNPVPSRDASTNPAWSQLPNYPTPIMDNVVAANDGVVYSVSGATDDGLTAAGYAYDRTAGSWRRIADLPEPRESAVGGFVGGKLYVTGGWDPQGNPSSATYAYDPAKNRWSRVADLPVPSSASSGAVVGGALYVVAGCASQACTEATPTYRYDASRNTWTRVAAYPEHVVMAGCTGSGDGLICAGGLVPLLDDPWHEFPVASAYRYTPDSDSWTRIADMPYPAWGMAYSGSGGKLQLVGGITGGYITNQAVQFDPATGAWSDLPNATYSMFRGGAACGLSRIGGSIGSFTATPFAEYLSGQDSCVLGADVSWLSADRTQVTVPAGRSVTVRLRFDAATTSTAGKYDARLAFTSDTPYGITPATVTLTRR</sequence>
<keyword evidence="2" id="KW-0378">Hydrolase</keyword>
<evidence type="ECO:0000313" key="8">
    <source>
        <dbReference type="Proteomes" id="UP000295146"/>
    </source>
</evidence>
<dbReference type="GO" id="GO:0030246">
    <property type="term" value="F:carbohydrate binding"/>
    <property type="evidence" value="ECO:0007669"/>
    <property type="project" value="InterPro"/>
</dbReference>
<feature type="region of interest" description="Disordered" evidence="4">
    <location>
        <begin position="29"/>
        <end position="54"/>
    </location>
</feature>
<evidence type="ECO:0000256" key="2">
    <source>
        <dbReference type="ARBA" id="ARBA00022801"/>
    </source>
</evidence>
<dbReference type="InterPro" id="IPR030400">
    <property type="entry name" value="Sedolisin_dom"/>
</dbReference>
<evidence type="ECO:0000256" key="5">
    <source>
        <dbReference type="SAM" id="SignalP"/>
    </source>
</evidence>
<dbReference type="NCBIfam" id="NF038128">
    <property type="entry name" value="choice_anch_J"/>
    <property type="match status" value="1"/>
</dbReference>
<name>A0A4R8CIY0_9ACTN</name>
<feature type="domain" description="Peptidase S53" evidence="6">
    <location>
        <begin position="98"/>
        <end position="426"/>
    </location>
</feature>
<evidence type="ECO:0000256" key="3">
    <source>
        <dbReference type="ARBA" id="ARBA00022825"/>
    </source>
</evidence>
<dbReference type="Gene3D" id="2.60.40.1120">
    <property type="entry name" value="Carboxypeptidase-like, regulatory domain"/>
    <property type="match status" value="3"/>
</dbReference>
<dbReference type="Gene3D" id="2.120.10.80">
    <property type="entry name" value="Kelch-type beta propeller"/>
    <property type="match status" value="1"/>
</dbReference>
<dbReference type="SUPFAM" id="SSF117281">
    <property type="entry name" value="Kelch motif"/>
    <property type="match status" value="1"/>
</dbReference>
<dbReference type="SUPFAM" id="SSF52743">
    <property type="entry name" value="Subtilisin-like"/>
    <property type="match status" value="1"/>
</dbReference>
<dbReference type="Pfam" id="PF13620">
    <property type="entry name" value="CarboxypepD_reg"/>
    <property type="match status" value="1"/>
</dbReference>
<dbReference type="Gene3D" id="2.60.120.260">
    <property type="entry name" value="Galactose-binding domain-like"/>
    <property type="match status" value="1"/>
</dbReference>
<dbReference type="Gene3D" id="3.40.50.200">
    <property type="entry name" value="Peptidase S8/S53 domain"/>
    <property type="match status" value="1"/>
</dbReference>
<feature type="compositionally biased region" description="Polar residues" evidence="4">
    <location>
        <begin position="948"/>
        <end position="958"/>
    </location>
</feature>
<feature type="chain" id="PRO_5020596720" evidence="5">
    <location>
        <begin position="36"/>
        <end position="1309"/>
    </location>
</feature>
<dbReference type="Proteomes" id="UP000295146">
    <property type="component" value="Unassembled WGS sequence"/>
</dbReference>
<evidence type="ECO:0000259" key="6">
    <source>
        <dbReference type="PROSITE" id="PS51695"/>
    </source>
</evidence>
<dbReference type="RefSeq" id="WP_134099162.1">
    <property type="nucleotide sequence ID" value="NZ_SODP01000001.1"/>
</dbReference>
<comment type="caution">
    <text evidence="7">The sequence shown here is derived from an EMBL/GenBank/DDBJ whole genome shotgun (WGS) entry which is preliminary data.</text>
</comment>
<keyword evidence="1" id="KW-0645">Protease</keyword>
<evidence type="ECO:0000313" key="7">
    <source>
        <dbReference type="EMBL" id="TDW76322.1"/>
    </source>
</evidence>
<dbReference type="InterPro" id="IPR015915">
    <property type="entry name" value="Kelch-typ_b-propeller"/>
</dbReference>
<dbReference type="PANTHER" id="PTHR46375:SF3">
    <property type="entry name" value="KELCH REPEAT AND BTB DOMAIN-CONTAINING PROTEIN 13"/>
    <property type="match status" value="1"/>
</dbReference>
<keyword evidence="5" id="KW-0732">Signal</keyword>
<dbReference type="PANTHER" id="PTHR46375">
    <property type="entry name" value="KELCH REPEAT AND BTB DOMAIN-CONTAINING PROTEIN 13-RELATED"/>
    <property type="match status" value="1"/>
</dbReference>
<dbReference type="InterPro" id="IPR036852">
    <property type="entry name" value="Peptidase_S8/S53_dom_sf"/>
</dbReference>
<accession>A0A4R8CIY0</accession>
<dbReference type="InterPro" id="IPR052392">
    <property type="entry name" value="Kelch-BTB_domain-containing"/>
</dbReference>
<feature type="signal peptide" evidence="5">
    <location>
        <begin position="1"/>
        <end position="35"/>
    </location>
</feature>
<dbReference type="PROSITE" id="PS51695">
    <property type="entry name" value="SEDOLISIN"/>
    <property type="match status" value="1"/>
</dbReference>
<dbReference type="PROSITE" id="PS00138">
    <property type="entry name" value="SUBTILASE_SER"/>
    <property type="match status" value="1"/>
</dbReference>
<dbReference type="SMART" id="SM00612">
    <property type="entry name" value="Kelch"/>
    <property type="match status" value="4"/>
</dbReference>
<dbReference type="GO" id="GO:0004252">
    <property type="term" value="F:serine-type endopeptidase activity"/>
    <property type="evidence" value="ECO:0007669"/>
    <property type="project" value="InterPro"/>
</dbReference>
<evidence type="ECO:0000256" key="4">
    <source>
        <dbReference type="SAM" id="MobiDB-lite"/>
    </source>
</evidence>
<protein>
    <submittedName>
        <fullName evidence="7">Kelch motif protein</fullName>
    </submittedName>
</protein>
<reference evidence="7 8" key="1">
    <citation type="submission" date="2019-03" db="EMBL/GenBank/DDBJ databases">
        <title>Genomic Encyclopedia of Type Strains, Phase III (KMG-III): the genomes of soil and plant-associated and newly described type strains.</title>
        <authorList>
            <person name="Whitman W."/>
        </authorList>
    </citation>
    <scope>NUCLEOTIDE SEQUENCE [LARGE SCALE GENOMIC DNA]</scope>
    <source>
        <strain evidence="7 8">VKM Ac-2573</strain>
    </source>
</reference>
<dbReference type="SUPFAM" id="SSF49464">
    <property type="entry name" value="Carboxypeptidase regulatory domain-like"/>
    <property type="match status" value="1"/>
</dbReference>
<evidence type="ECO:0000256" key="1">
    <source>
        <dbReference type="ARBA" id="ARBA00022670"/>
    </source>
</evidence>
<gene>
    <name evidence="7" type="ORF">EV653_1468</name>
</gene>
<proteinExistence type="predicted"/>
<dbReference type="InterPro" id="IPR006652">
    <property type="entry name" value="Kelch_1"/>
</dbReference>
<keyword evidence="3" id="KW-0720">Serine protease</keyword>
<dbReference type="InterPro" id="IPR008969">
    <property type="entry name" value="CarboxyPept-like_regulatory"/>
</dbReference>
<keyword evidence="8" id="KW-1185">Reference proteome</keyword>
<dbReference type="OrthoDB" id="1956004at2"/>
<dbReference type="SUPFAM" id="SSF49452">
    <property type="entry name" value="Starch-binding domain-like"/>
    <property type="match status" value="1"/>
</dbReference>
<organism evidence="7 8">
    <name type="scientific">Kribbella pratensis</name>
    <dbReference type="NCBI Taxonomy" id="2512112"/>
    <lineage>
        <taxon>Bacteria</taxon>
        <taxon>Bacillati</taxon>
        <taxon>Actinomycetota</taxon>
        <taxon>Actinomycetes</taxon>
        <taxon>Propionibacteriales</taxon>
        <taxon>Kribbellaceae</taxon>
        <taxon>Kribbella</taxon>
    </lineage>
</organism>
<dbReference type="CDD" id="cd04056">
    <property type="entry name" value="Peptidases_S53"/>
    <property type="match status" value="1"/>
</dbReference>
<dbReference type="InterPro" id="IPR013784">
    <property type="entry name" value="Carb-bd-like_fold"/>
</dbReference>
<dbReference type="InterPro" id="IPR023828">
    <property type="entry name" value="Peptidase_S8_Ser-AS"/>
</dbReference>
<dbReference type="EMBL" id="SODP01000001">
    <property type="protein sequence ID" value="TDW76322.1"/>
    <property type="molecule type" value="Genomic_DNA"/>
</dbReference>
<feature type="region of interest" description="Disordered" evidence="4">
    <location>
        <begin position="933"/>
        <end position="958"/>
    </location>
</feature>